<dbReference type="Pfam" id="PF04777">
    <property type="entry name" value="Evr1_Alr"/>
    <property type="match status" value="1"/>
</dbReference>
<keyword evidence="5 10" id="KW-0274">FAD</keyword>
<dbReference type="Gene3D" id="1.20.120.1960">
    <property type="entry name" value="QSOX sulfhydryl oxidase domain"/>
    <property type="match status" value="1"/>
</dbReference>
<dbReference type="GO" id="GO:0000139">
    <property type="term" value="C:Golgi membrane"/>
    <property type="evidence" value="ECO:0007669"/>
    <property type="project" value="TreeGrafter"/>
</dbReference>
<dbReference type="Pfam" id="PF00085">
    <property type="entry name" value="Thioredoxin"/>
    <property type="match status" value="1"/>
</dbReference>
<keyword evidence="3 10" id="KW-0285">Flavoprotein</keyword>
<evidence type="ECO:0000313" key="14">
    <source>
        <dbReference type="EMBL" id="KAF7992933.1"/>
    </source>
</evidence>
<comment type="cofactor">
    <cofactor evidence="1 10">
        <name>FAD</name>
        <dbReference type="ChEBI" id="CHEBI:57692"/>
    </cofactor>
</comment>
<evidence type="ECO:0000256" key="8">
    <source>
        <dbReference type="ARBA" id="ARBA00023180"/>
    </source>
</evidence>
<dbReference type="PANTHER" id="PTHR22897">
    <property type="entry name" value="QUIESCIN Q6-RELATED SULFHYDRYL OXIDASE"/>
    <property type="match status" value="1"/>
</dbReference>
<dbReference type="InterPro" id="IPR039798">
    <property type="entry name" value="Sulfhydryl_oxidase"/>
</dbReference>
<dbReference type="GO" id="GO:0006457">
    <property type="term" value="P:protein folding"/>
    <property type="evidence" value="ECO:0007669"/>
    <property type="project" value="TreeGrafter"/>
</dbReference>
<dbReference type="FunFam" id="3.40.30.10:FF:000073">
    <property type="entry name" value="Sulfhydryl oxidase"/>
    <property type="match status" value="1"/>
</dbReference>
<feature type="transmembrane region" description="Helical" evidence="10">
    <location>
        <begin position="581"/>
        <end position="600"/>
    </location>
</feature>
<dbReference type="GO" id="GO:0005615">
    <property type="term" value="C:extracellular space"/>
    <property type="evidence" value="ECO:0007669"/>
    <property type="project" value="TreeGrafter"/>
</dbReference>
<comment type="caution">
    <text evidence="14">The sequence shown here is derived from an EMBL/GenBank/DDBJ whole genome shotgun (WGS) entry which is preliminary data.</text>
</comment>
<evidence type="ECO:0000256" key="5">
    <source>
        <dbReference type="ARBA" id="ARBA00022827"/>
    </source>
</evidence>
<gene>
    <name evidence="14" type="ORF">HCN44_005714</name>
</gene>
<accession>A0A834XUV5</accession>
<feature type="chain" id="PRO_5032389748" description="Sulfhydryl oxidase" evidence="11">
    <location>
        <begin position="26"/>
        <end position="615"/>
    </location>
</feature>
<reference evidence="14 15" key="1">
    <citation type="submission" date="2020-08" db="EMBL/GenBank/DDBJ databases">
        <title>Aphidius gifuensis genome sequencing and assembly.</title>
        <authorList>
            <person name="Du Z."/>
        </authorList>
    </citation>
    <scope>NUCLEOTIDE SEQUENCE [LARGE SCALE GENOMIC DNA]</scope>
    <source>
        <strain evidence="14">YNYX2018</strain>
        <tissue evidence="14">Adults</tissue>
    </source>
</reference>
<dbReference type="Gene3D" id="3.40.30.10">
    <property type="entry name" value="Glutaredoxin"/>
    <property type="match status" value="2"/>
</dbReference>
<proteinExistence type="inferred from homology"/>
<evidence type="ECO:0000259" key="13">
    <source>
        <dbReference type="PROSITE" id="PS51352"/>
    </source>
</evidence>
<dbReference type="FunFam" id="1.20.120.310:FF:000001">
    <property type="entry name" value="Sulfhydryl oxidase"/>
    <property type="match status" value="1"/>
</dbReference>
<dbReference type="InterPro" id="IPR017905">
    <property type="entry name" value="ERV/ALR_sulphydryl_oxidase"/>
</dbReference>
<feature type="domain" description="ERV/ALR sulfhydryl oxidase" evidence="12">
    <location>
        <begin position="407"/>
        <end position="513"/>
    </location>
</feature>
<dbReference type="Gene3D" id="1.20.120.310">
    <property type="entry name" value="ERV/ALR sulfhydryl oxidase domain"/>
    <property type="match status" value="1"/>
</dbReference>
<keyword evidence="10" id="KW-0812">Transmembrane</keyword>
<name>A0A834XUV5_APHGI</name>
<dbReference type="EC" id="1.8.3.2" evidence="10"/>
<keyword evidence="6 10" id="KW-0560">Oxidoreductase</keyword>
<keyword evidence="4 11" id="KW-0732">Signal</keyword>
<dbReference type="PANTHER" id="PTHR22897:SF8">
    <property type="entry name" value="SULFHYDRYL OXIDASE"/>
    <property type="match status" value="1"/>
</dbReference>
<evidence type="ECO:0000256" key="11">
    <source>
        <dbReference type="SAM" id="SignalP"/>
    </source>
</evidence>
<organism evidence="14 15">
    <name type="scientific">Aphidius gifuensis</name>
    <name type="common">Parasitoid wasp</name>
    <dbReference type="NCBI Taxonomy" id="684658"/>
    <lineage>
        <taxon>Eukaryota</taxon>
        <taxon>Metazoa</taxon>
        <taxon>Ecdysozoa</taxon>
        <taxon>Arthropoda</taxon>
        <taxon>Hexapoda</taxon>
        <taxon>Insecta</taxon>
        <taxon>Pterygota</taxon>
        <taxon>Neoptera</taxon>
        <taxon>Endopterygota</taxon>
        <taxon>Hymenoptera</taxon>
        <taxon>Apocrita</taxon>
        <taxon>Ichneumonoidea</taxon>
        <taxon>Braconidae</taxon>
        <taxon>Aphidiinae</taxon>
        <taxon>Aphidius</taxon>
    </lineage>
</organism>
<keyword evidence="10" id="KW-1133">Transmembrane helix</keyword>
<keyword evidence="8" id="KW-0325">Glycoprotein</keyword>
<dbReference type="EMBL" id="JACMRX010000003">
    <property type="protein sequence ID" value="KAF7992933.1"/>
    <property type="molecule type" value="Genomic_DNA"/>
</dbReference>
<dbReference type="InterPro" id="IPR042568">
    <property type="entry name" value="QSOX_FAD-bd_sf"/>
</dbReference>
<sequence>MLYYLLIKWIFYLFTLIVIIGHGDARAIDQQQGLYNSSDYVIVLNYTNLNSTIYHSNSSAYLVEFYSSWCGFCQNFAPIWKSFAKDVNEWNDIVKIGAIDCANDDNNPICRDYEIMAYPTVRYFSPNDKTKGIDVQKGKTVDTLRRELVKKLQDDQQKEKGHSWPNLSPFRNDDLEDAWHAAPETVKYYFFIFDKVNSTLGSEIILDMHKINEIKIRKIMSDNLWLTMMYKINNKFPTLMVMDRKNKQLKLDLPSTSSTRNEIVNVLNKYLQSNDIMIDDKDDKIESKKIANTTNNDNTNIINKYPENDDVYEADLEYALRYSLKNEIPLKKLIENESMIALKNYIKILSKYYPLNNNNNYLLNIYNDIEKLESISGKTFLDIINSYENKLPKIWNKDKKWIKCKGSQEKYRGYPCGLWTLFHTLTVNHADKNEKLNINEPIEVLSAIHGYIKNFFGCNNCVKHFLLMSNEHKIFDIENTDDSVLWLWRAHNIVNVRLSGDESEDPEFPKVRYPPREYCEKCRNNDYTWNEDEVLDYLKNKHGYTSIKYYNNTKYESLNNNNSKPNIFTWNFTDFDISICVIFYFVSVCIIILVYCKFFGKRYGKKKKLYAFYIK</sequence>
<dbReference type="GO" id="GO:0016971">
    <property type="term" value="F:flavin-dependent sulfhydryl oxidase activity"/>
    <property type="evidence" value="ECO:0007669"/>
    <property type="project" value="InterPro"/>
</dbReference>
<dbReference type="Pfam" id="PF18371">
    <property type="entry name" value="FAD_SOX"/>
    <property type="match status" value="1"/>
</dbReference>
<dbReference type="SUPFAM" id="SSF52833">
    <property type="entry name" value="Thioredoxin-like"/>
    <property type="match status" value="1"/>
</dbReference>
<dbReference type="InterPro" id="IPR036774">
    <property type="entry name" value="ERV/ALR_sulphydryl_oxid_sf"/>
</dbReference>
<evidence type="ECO:0000256" key="10">
    <source>
        <dbReference type="RuleBase" id="RU371123"/>
    </source>
</evidence>
<comment type="similarity">
    <text evidence="2">Belongs to the quiescin-sulfhydryl oxidase (QSOX) family.</text>
</comment>
<evidence type="ECO:0000256" key="4">
    <source>
        <dbReference type="ARBA" id="ARBA00022729"/>
    </source>
</evidence>
<dbReference type="InterPro" id="IPR013766">
    <property type="entry name" value="Thioredoxin_domain"/>
</dbReference>
<evidence type="ECO:0000313" key="15">
    <source>
        <dbReference type="Proteomes" id="UP000639338"/>
    </source>
</evidence>
<dbReference type="InterPro" id="IPR036249">
    <property type="entry name" value="Thioredoxin-like_sf"/>
</dbReference>
<keyword evidence="7" id="KW-1015">Disulfide bond</keyword>
<protein>
    <recommendedName>
        <fullName evidence="10">Sulfhydryl oxidase</fullName>
        <ecNumber evidence="10">1.8.3.2</ecNumber>
    </recommendedName>
</protein>
<evidence type="ECO:0000256" key="6">
    <source>
        <dbReference type="ARBA" id="ARBA00023002"/>
    </source>
</evidence>
<dbReference type="PROSITE" id="PS51352">
    <property type="entry name" value="THIOREDOXIN_2"/>
    <property type="match status" value="1"/>
</dbReference>
<dbReference type="OrthoDB" id="59470at2759"/>
<keyword evidence="10" id="KW-0472">Membrane</keyword>
<dbReference type="AlphaFoldDB" id="A0A834XUV5"/>
<dbReference type="CDD" id="cd02992">
    <property type="entry name" value="PDI_a_QSOX"/>
    <property type="match status" value="1"/>
</dbReference>
<dbReference type="PROSITE" id="PS51324">
    <property type="entry name" value="ERV_ALR"/>
    <property type="match status" value="1"/>
</dbReference>
<comment type="catalytic activity">
    <reaction evidence="9 10">
        <text>2 R'C(R)SH + O2 = R'C(R)S-S(R)CR' + H2O2</text>
        <dbReference type="Rhea" id="RHEA:17357"/>
        <dbReference type="ChEBI" id="CHEBI:15379"/>
        <dbReference type="ChEBI" id="CHEBI:16240"/>
        <dbReference type="ChEBI" id="CHEBI:16520"/>
        <dbReference type="ChEBI" id="CHEBI:17412"/>
        <dbReference type="EC" id="1.8.3.2"/>
    </reaction>
</comment>
<evidence type="ECO:0000256" key="1">
    <source>
        <dbReference type="ARBA" id="ARBA00001974"/>
    </source>
</evidence>
<evidence type="ECO:0000256" key="9">
    <source>
        <dbReference type="ARBA" id="ARBA00048864"/>
    </source>
</evidence>
<dbReference type="InterPro" id="IPR040986">
    <property type="entry name" value="QSOX_FAD-bd_dom"/>
</dbReference>
<evidence type="ECO:0000256" key="3">
    <source>
        <dbReference type="ARBA" id="ARBA00022630"/>
    </source>
</evidence>
<keyword evidence="15" id="KW-1185">Reference proteome</keyword>
<dbReference type="SUPFAM" id="SSF69000">
    <property type="entry name" value="FAD-dependent thiol oxidase"/>
    <property type="match status" value="1"/>
</dbReference>
<dbReference type="GO" id="GO:0003756">
    <property type="term" value="F:protein disulfide isomerase activity"/>
    <property type="evidence" value="ECO:0007669"/>
    <property type="project" value="TreeGrafter"/>
</dbReference>
<evidence type="ECO:0000256" key="2">
    <source>
        <dbReference type="ARBA" id="ARBA00006041"/>
    </source>
</evidence>
<feature type="domain" description="Thioredoxin" evidence="13">
    <location>
        <begin position="5"/>
        <end position="154"/>
    </location>
</feature>
<feature type="signal peptide" evidence="11">
    <location>
        <begin position="1"/>
        <end position="25"/>
    </location>
</feature>
<evidence type="ECO:0000256" key="7">
    <source>
        <dbReference type="ARBA" id="ARBA00023157"/>
    </source>
</evidence>
<dbReference type="Proteomes" id="UP000639338">
    <property type="component" value="Unassembled WGS sequence"/>
</dbReference>
<evidence type="ECO:0000259" key="12">
    <source>
        <dbReference type="PROSITE" id="PS51324"/>
    </source>
</evidence>